<dbReference type="Proteomes" id="UP001633002">
    <property type="component" value="Unassembled WGS sequence"/>
</dbReference>
<protein>
    <submittedName>
        <fullName evidence="2">Uncharacterized protein</fullName>
    </submittedName>
</protein>
<dbReference type="EMBL" id="JBJQOH010000007">
    <property type="protein sequence ID" value="KAL3678639.1"/>
    <property type="molecule type" value="Genomic_DNA"/>
</dbReference>
<proteinExistence type="predicted"/>
<keyword evidence="3" id="KW-1185">Reference proteome</keyword>
<evidence type="ECO:0000256" key="1">
    <source>
        <dbReference type="SAM" id="Coils"/>
    </source>
</evidence>
<feature type="coiled-coil region" evidence="1">
    <location>
        <begin position="116"/>
        <end position="174"/>
    </location>
</feature>
<dbReference type="AlphaFoldDB" id="A0ABD3GLQ8"/>
<keyword evidence="1" id="KW-0175">Coiled coil</keyword>
<evidence type="ECO:0000313" key="3">
    <source>
        <dbReference type="Proteomes" id="UP001633002"/>
    </source>
</evidence>
<reference evidence="2 3" key="1">
    <citation type="submission" date="2024-09" db="EMBL/GenBank/DDBJ databases">
        <title>Chromosome-scale assembly of Riccia sorocarpa.</title>
        <authorList>
            <person name="Paukszto L."/>
        </authorList>
    </citation>
    <scope>NUCLEOTIDE SEQUENCE [LARGE SCALE GENOMIC DNA]</scope>
    <source>
        <strain evidence="2">LP-2024</strain>
        <tissue evidence="2">Aerial parts of the thallus</tissue>
    </source>
</reference>
<gene>
    <name evidence="2" type="ORF">R1sor_021595</name>
</gene>
<comment type="caution">
    <text evidence="2">The sequence shown here is derived from an EMBL/GenBank/DDBJ whole genome shotgun (WGS) entry which is preliminary data.</text>
</comment>
<sequence length="237" mass="27619">MDLSAPGLKKLVDFPVKGECRRIVPPSHEYVVHEIRSRLGHEKHDKQSAKMFREGWMAIVGIVRSDFMAKQAASRRNPLLLEARNAFTDTRAEWDSEKGELVGQLHEKKKLNSFKEETMQTQLTQLREMMEAATKRFDESPELKRELEAKRQELKRLQENDRKIRHRLRAAKKKEMDLETELKKMPAGVVLKGESKTLKLMKSGKKWHISCYPQLFNASDYTQWKSPVKTASDLLFL</sequence>
<evidence type="ECO:0000313" key="2">
    <source>
        <dbReference type="EMBL" id="KAL3678639.1"/>
    </source>
</evidence>
<accession>A0ABD3GLQ8</accession>
<name>A0ABD3GLQ8_9MARC</name>
<organism evidence="2 3">
    <name type="scientific">Riccia sorocarpa</name>
    <dbReference type="NCBI Taxonomy" id="122646"/>
    <lineage>
        <taxon>Eukaryota</taxon>
        <taxon>Viridiplantae</taxon>
        <taxon>Streptophyta</taxon>
        <taxon>Embryophyta</taxon>
        <taxon>Marchantiophyta</taxon>
        <taxon>Marchantiopsida</taxon>
        <taxon>Marchantiidae</taxon>
        <taxon>Marchantiales</taxon>
        <taxon>Ricciaceae</taxon>
        <taxon>Riccia</taxon>
    </lineage>
</organism>